<dbReference type="Pfam" id="PF00977">
    <property type="entry name" value="His_biosynth"/>
    <property type="match status" value="1"/>
</dbReference>
<evidence type="ECO:0000256" key="5">
    <source>
        <dbReference type="ARBA" id="ARBA00022490"/>
    </source>
</evidence>
<dbReference type="InterPro" id="IPR050064">
    <property type="entry name" value="IGPS_HisA/HisF"/>
</dbReference>
<evidence type="ECO:0000256" key="2">
    <source>
        <dbReference type="ARBA" id="ARBA00005091"/>
    </source>
</evidence>
<comment type="subunit">
    <text evidence="4 11">Heterodimer of HisH and HisF.</text>
</comment>
<dbReference type="NCBIfam" id="TIGR00735">
    <property type="entry name" value="hisF"/>
    <property type="match status" value="1"/>
</dbReference>
<dbReference type="GO" id="GO:0005737">
    <property type="term" value="C:cytoplasm"/>
    <property type="evidence" value="ECO:0007669"/>
    <property type="project" value="UniProtKB-SubCell"/>
</dbReference>
<evidence type="ECO:0000256" key="11">
    <source>
        <dbReference type="HAMAP-Rule" id="MF_01013"/>
    </source>
</evidence>
<dbReference type="HAMAP" id="MF_01013">
    <property type="entry name" value="HisF"/>
    <property type="match status" value="1"/>
</dbReference>
<dbReference type="UniPathway" id="UPA00031">
    <property type="reaction ID" value="UER00010"/>
</dbReference>
<evidence type="ECO:0000256" key="9">
    <source>
        <dbReference type="ARBA" id="ARBA00025475"/>
    </source>
</evidence>
<dbReference type="OrthoDB" id="9781903at2"/>
<evidence type="ECO:0000313" key="14">
    <source>
        <dbReference type="Proteomes" id="UP000468766"/>
    </source>
</evidence>
<proteinExistence type="inferred from homology"/>
<dbReference type="GO" id="GO:0000107">
    <property type="term" value="F:imidazoleglycerol-phosphate synthase activity"/>
    <property type="evidence" value="ECO:0007669"/>
    <property type="project" value="UniProtKB-UniRule"/>
</dbReference>
<keyword evidence="5 11" id="KW-0963">Cytoplasm</keyword>
<dbReference type="Gene3D" id="3.20.20.70">
    <property type="entry name" value="Aldolase class I"/>
    <property type="match status" value="1"/>
</dbReference>
<keyword evidence="8 11" id="KW-0456">Lyase</keyword>
<evidence type="ECO:0000256" key="10">
    <source>
        <dbReference type="ARBA" id="ARBA00047838"/>
    </source>
</evidence>
<dbReference type="GO" id="GO:0016829">
    <property type="term" value="F:lyase activity"/>
    <property type="evidence" value="ECO:0007669"/>
    <property type="project" value="UniProtKB-KW"/>
</dbReference>
<dbReference type="FunFam" id="3.20.20.70:FF:000006">
    <property type="entry name" value="Imidazole glycerol phosphate synthase subunit HisF"/>
    <property type="match status" value="1"/>
</dbReference>
<dbReference type="AlphaFoldDB" id="A0A6I0F2G7"/>
<comment type="caution">
    <text evidence="13">The sequence shown here is derived from an EMBL/GenBank/DDBJ whole genome shotgun (WGS) entry which is preliminary data.</text>
</comment>
<keyword evidence="6 11" id="KW-0028">Amino-acid biosynthesis</keyword>
<keyword evidence="14" id="KW-1185">Reference proteome</keyword>
<accession>A0A6I0F2G7</accession>
<comment type="similarity">
    <text evidence="3 11 12">Belongs to the HisA/HisF family.</text>
</comment>
<feature type="active site" evidence="11">
    <location>
        <position position="130"/>
    </location>
</feature>
<comment type="subcellular location">
    <subcellularLocation>
        <location evidence="1 11">Cytoplasm</location>
    </subcellularLocation>
</comment>
<evidence type="ECO:0000256" key="6">
    <source>
        <dbReference type="ARBA" id="ARBA00022605"/>
    </source>
</evidence>
<dbReference type="GO" id="GO:0000105">
    <property type="term" value="P:L-histidine biosynthetic process"/>
    <property type="evidence" value="ECO:0007669"/>
    <property type="project" value="UniProtKB-UniRule"/>
</dbReference>
<dbReference type="CDD" id="cd04731">
    <property type="entry name" value="HisF"/>
    <property type="match status" value="1"/>
</dbReference>
<evidence type="ECO:0000313" key="13">
    <source>
        <dbReference type="EMBL" id="KAB2952663.1"/>
    </source>
</evidence>
<dbReference type="EC" id="4.3.2.10" evidence="11"/>
<reference evidence="13 14" key="1">
    <citation type="submission" date="2019-10" db="EMBL/GenBank/DDBJ databases">
        <title>Whole-genome sequence of the extremophile Heliorestis acidaminivorans DSM 24790.</title>
        <authorList>
            <person name="Kyndt J.A."/>
            <person name="Meyer T.E."/>
        </authorList>
    </citation>
    <scope>NUCLEOTIDE SEQUENCE [LARGE SCALE GENOMIC DNA]</scope>
    <source>
        <strain evidence="13 14">DSM 24790</strain>
    </source>
</reference>
<evidence type="ECO:0000256" key="12">
    <source>
        <dbReference type="RuleBase" id="RU003657"/>
    </source>
</evidence>
<sequence>MLTKRIIPCLDVHAGRVVKGTNFVNLRDAGDPVELAALYDREGADELVFLDITASSDGRAIMLDVVRRTAEEVFIPFTVGGGLRTVEDIREMLKAGADKVSLNTSAVQTPELIEESAKKFGTQCIVVAIDARRRRNEAGETTEGWEVYIHGGRTPTGLDVLEWAQKVESLGAGEILLTSMDCDGTKDGYDIALCRTISEALTIPVIASGGVGNLEHIYEGLTEGKADAALAASIFHYKEYTIRESKAFLEERGVPVRRWHR</sequence>
<dbReference type="SUPFAM" id="SSF51366">
    <property type="entry name" value="Ribulose-phoshate binding barrel"/>
    <property type="match status" value="1"/>
</dbReference>
<gene>
    <name evidence="11 13" type="primary">hisF</name>
    <name evidence="13" type="ORF">F9B85_08400</name>
</gene>
<evidence type="ECO:0000256" key="8">
    <source>
        <dbReference type="ARBA" id="ARBA00023239"/>
    </source>
</evidence>
<comment type="pathway">
    <text evidence="2 11">Amino-acid biosynthesis; L-histidine biosynthesis; L-histidine from 5-phospho-alpha-D-ribose 1-diphosphate: step 5/9.</text>
</comment>
<protein>
    <recommendedName>
        <fullName evidence="11">Imidazole glycerol phosphate synthase subunit HisF</fullName>
        <ecNumber evidence="11">4.3.2.10</ecNumber>
    </recommendedName>
    <alternativeName>
        <fullName evidence="11">IGP synthase cyclase subunit</fullName>
    </alternativeName>
    <alternativeName>
        <fullName evidence="11">IGP synthase subunit HisF</fullName>
    </alternativeName>
    <alternativeName>
        <fullName evidence="11">ImGP synthase subunit HisF</fullName>
        <shortName evidence="11">IGPS subunit HisF</shortName>
    </alternativeName>
</protein>
<evidence type="ECO:0000256" key="1">
    <source>
        <dbReference type="ARBA" id="ARBA00004496"/>
    </source>
</evidence>
<dbReference type="PANTHER" id="PTHR21235:SF2">
    <property type="entry name" value="IMIDAZOLE GLYCEROL PHOSPHATE SYNTHASE HISHF"/>
    <property type="match status" value="1"/>
</dbReference>
<evidence type="ECO:0000256" key="4">
    <source>
        <dbReference type="ARBA" id="ARBA00011152"/>
    </source>
</evidence>
<evidence type="ECO:0000256" key="3">
    <source>
        <dbReference type="ARBA" id="ARBA00009667"/>
    </source>
</evidence>
<dbReference type="PANTHER" id="PTHR21235">
    <property type="entry name" value="IMIDAZOLE GLYCEROL PHOSPHATE SYNTHASE SUBUNIT HISF/H IGP SYNTHASE SUBUNIT HISF/H"/>
    <property type="match status" value="1"/>
</dbReference>
<dbReference type="RefSeq" id="WP_151619940.1">
    <property type="nucleotide sequence ID" value="NZ_WBXO01000005.1"/>
</dbReference>
<dbReference type="EMBL" id="WBXO01000005">
    <property type="protein sequence ID" value="KAB2952663.1"/>
    <property type="molecule type" value="Genomic_DNA"/>
</dbReference>
<dbReference type="InterPro" id="IPR006062">
    <property type="entry name" value="His_biosynth"/>
</dbReference>
<comment type="function">
    <text evidence="9 11">IGPS catalyzes the conversion of PRFAR and glutamine to IGP, AICAR and glutamate. The HisF subunit catalyzes the cyclization activity that produces IGP and AICAR from PRFAR using the ammonia provided by the HisH subunit.</text>
</comment>
<dbReference type="InterPro" id="IPR013785">
    <property type="entry name" value="Aldolase_TIM"/>
</dbReference>
<dbReference type="Proteomes" id="UP000468766">
    <property type="component" value="Unassembled WGS sequence"/>
</dbReference>
<organism evidence="13 14">
    <name type="scientific">Heliorestis acidaminivorans</name>
    <dbReference type="NCBI Taxonomy" id="553427"/>
    <lineage>
        <taxon>Bacteria</taxon>
        <taxon>Bacillati</taxon>
        <taxon>Bacillota</taxon>
        <taxon>Clostridia</taxon>
        <taxon>Eubacteriales</taxon>
        <taxon>Heliobacteriaceae</taxon>
        <taxon>Heliorestis</taxon>
    </lineage>
</organism>
<evidence type="ECO:0000256" key="7">
    <source>
        <dbReference type="ARBA" id="ARBA00023102"/>
    </source>
</evidence>
<comment type="catalytic activity">
    <reaction evidence="10 11">
        <text>5-[(5-phospho-1-deoxy-D-ribulos-1-ylimino)methylamino]-1-(5-phospho-beta-D-ribosyl)imidazole-4-carboxamide + L-glutamine = D-erythro-1-(imidazol-4-yl)glycerol 3-phosphate + 5-amino-1-(5-phospho-beta-D-ribosyl)imidazole-4-carboxamide + L-glutamate + H(+)</text>
        <dbReference type="Rhea" id="RHEA:24793"/>
        <dbReference type="ChEBI" id="CHEBI:15378"/>
        <dbReference type="ChEBI" id="CHEBI:29985"/>
        <dbReference type="ChEBI" id="CHEBI:58278"/>
        <dbReference type="ChEBI" id="CHEBI:58359"/>
        <dbReference type="ChEBI" id="CHEBI:58475"/>
        <dbReference type="ChEBI" id="CHEBI:58525"/>
        <dbReference type="EC" id="4.3.2.10"/>
    </reaction>
</comment>
<feature type="active site" evidence="11">
    <location>
        <position position="11"/>
    </location>
</feature>
<name>A0A6I0F2G7_9FIRM</name>
<dbReference type="InterPro" id="IPR004651">
    <property type="entry name" value="HisF"/>
</dbReference>
<keyword evidence="7 11" id="KW-0368">Histidine biosynthesis</keyword>
<dbReference type="InterPro" id="IPR011060">
    <property type="entry name" value="RibuloseP-bd_barrel"/>
</dbReference>